<name>A0AA85B0S9_9TREM</name>
<evidence type="ECO:0000313" key="3">
    <source>
        <dbReference type="WBParaSite" id="SMTH1_21790.1"/>
    </source>
</evidence>
<accession>A0AA85B0S9</accession>
<proteinExistence type="predicted"/>
<protein>
    <submittedName>
        <fullName evidence="3">Uncharacterized protein</fullName>
    </submittedName>
</protein>
<feature type="transmembrane region" description="Helical" evidence="1">
    <location>
        <begin position="24"/>
        <end position="45"/>
    </location>
</feature>
<evidence type="ECO:0000256" key="1">
    <source>
        <dbReference type="SAM" id="Phobius"/>
    </source>
</evidence>
<keyword evidence="1" id="KW-0472">Membrane</keyword>
<dbReference type="WBParaSite" id="SMTH1_21790.1">
    <property type="protein sequence ID" value="SMTH1_21790.1"/>
    <property type="gene ID" value="SMTH1_21790"/>
</dbReference>
<dbReference type="Proteomes" id="UP000050791">
    <property type="component" value="Unassembled WGS sequence"/>
</dbReference>
<keyword evidence="1" id="KW-0812">Transmembrane</keyword>
<reference evidence="3" key="1">
    <citation type="submission" date="2023-11" db="UniProtKB">
        <authorList>
            <consortium name="WormBaseParasite"/>
        </authorList>
    </citation>
    <scope>IDENTIFICATION</scope>
</reference>
<dbReference type="AlphaFoldDB" id="A0AA85B0S9"/>
<keyword evidence="1" id="KW-1133">Transmembrane helix</keyword>
<sequence length="73" mass="8495">MSTCAPHSYRNTNGSEYIWGFEGVPFNLVVNSAIFVICIGLYLILQEIIDREFVPKRDFQDYVEKTRKSRFGN</sequence>
<evidence type="ECO:0000313" key="2">
    <source>
        <dbReference type="Proteomes" id="UP000050791"/>
    </source>
</evidence>
<organism evidence="2 3">
    <name type="scientific">Schistosoma mattheei</name>
    <dbReference type="NCBI Taxonomy" id="31246"/>
    <lineage>
        <taxon>Eukaryota</taxon>
        <taxon>Metazoa</taxon>
        <taxon>Spiralia</taxon>
        <taxon>Lophotrochozoa</taxon>
        <taxon>Platyhelminthes</taxon>
        <taxon>Trematoda</taxon>
        <taxon>Digenea</taxon>
        <taxon>Strigeidida</taxon>
        <taxon>Schistosomatoidea</taxon>
        <taxon>Schistosomatidae</taxon>
        <taxon>Schistosoma</taxon>
    </lineage>
</organism>